<evidence type="ECO:0000259" key="3">
    <source>
        <dbReference type="Pfam" id="PF08547"/>
    </source>
</evidence>
<dbReference type="InterPro" id="IPR013857">
    <property type="entry name" value="NADH-UbQ_OxRdtase-assoc_prot30"/>
</dbReference>
<protein>
    <submittedName>
        <fullName evidence="4">NADH:ubiquinone oxidoreductase intermediate-associated protein 30 domain-containing protein</fullName>
    </submittedName>
</protein>
<accession>A0ABR2XGQ4</accession>
<gene>
    <name evidence="4" type="ORF">SCAR479_10432</name>
</gene>
<evidence type="ECO:0000256" key="2">
    <source>
        <dbReference type="SAM" id="MobiDB-lite"/>
    </source>
</evidence>
<comment type="similarity">
    <text evidence="1">Belongs to the CIA30 family.</text>
</comment>
<evidence type="ECO:0000313" key="5">
    <source>
        <dbReference type="Proteomes" id="UP001465668"/>
    </source>
</evidence>
<reference evidence="4 5" key="1">
    <citation type="submission" date="2024-02" db="EMBL/GenBank/DDBJ databases">
        <title>First draft genome assembly of two strains of Seiridium cardinale.</title>
        <authorList>
            <person name="Emiliani G."/>
            <person name="Scali E."/>
        </authorList>
    </citation>
    <scope>NUCLEOTIDE SEQUENCE [LARGE SCALE GENOMIC DNA]</scope>
    <source>
        <strain evidence="4 5">BM-138-000479</strain>
    </source>
</reference>
<evidence type="ECO:0000256" key="1">
    <source>
        <dbReference type="ARBA" id="ARBA00007884"/>
    </source>
</evidence>
<dbReference type="EMBL" id="JARVKM010000056">
    <property type="protein sequence ID" value="KAK9772922.1"/>
    <property type="molecule type" value="Genomic_DNA"/>
</dbReference>
<comment type="caution">
    <text evidence="4">The sequence shown here is derived from an EMBL/GenBank/DDBJ whole genome shotgun (WGS) entry which is preliminary data.</text>
</comment>
<evidence type="ECO:0000313" key="4">
    <source>
        <dbReference type="EMBL" id="KAK9772922.1"/>
    </source>
</evidence>
<dbReference type="Proteomes" id="UP001465668">
    <property type="component" value="Unassembled WGS sequence"/>
</dbReference>
<keyword evidence="5" id="KW-1185">Reference proteome</keyword>
<dbReference type="SUPFAM" id="SSF49785">
    <property type="entry name" value="Galactose-binding domain-like"/>
    <property type="match status" value="1"/>
</dbReference>
<sequence length="236" mass="26532">MPHQSPAARSQSHQDLFGGTAGWDVKYWTSSDDRVRGGKSQSYLECPRDSQDERSAAAVFRGDLDIKTLGGAGFASQRTTDDLSWDLSSMDGILLRLGKSDGKKYTFTLKDESLPKRPDGREQSTVSWEYDFAGKDGNDLFVPWTDFKPTYRGKPKSDADPLDLKNVKRLSIMMRSFFGEQEGSFRLEIKSISAAKQSTHDLKRLATESSAAYPEKAPYKAPKPTWKDWVCGVLWR</sequence>
<proteinExistence type="inferred from homology"/>
<dbReference type="Pfam" id="PF08547">
    <property type="entry name" value="CIA30"/>
    <property type="match status" value="1"/>
</dbReference>
<name>A0ABR2XGQ4_9PEZI</name>
<dbReference type="PANTHER" id="PTHR13194">
    <property type="entry name" value="COMPLEX I INTERMEDIATE-ASSOCIATED PROTEIN 30"/>
    <property type="match status" value="1"/>
</dbReference>
<feature type="region of interest" description="Disordered" evidence="2">
    <location>
        <begin position="31"/>
        <end position="50"/>
    </location>
</feature>
<feature type="domain" description="NADH:ubiquinone oxidoreductase intermediate-associated protein 30" evidence="3">
    <location>
        <begin position="24"/>
        <end position="189"/>
    </location>
</feature>
<dbReference type="InterPro" id="IPR008979">
    <property type="entry name" value="Galactose-bd-like_sf"/>
</dbReference>
<dbReference type="InterPro" id="IPR039131">
    <property type="entry name" value="NDUFAF1"/>
</dbReference>
<dbReference type="PANTHER" id="PTHR13194:SF19">
    <property type="entry name" value="NAD(P)-BINDING ROSSMANN-FOLD SUPERFAMILY PROTEIN"/>
    <property type="match status" value="1"/>
</dbReference>
<organism evidence="4 5">
    <name type="scientific">Seiridium cardinale</name>
    <dbReference type="NCBI Taxonomy" id="138064"/>
    <lineage>
        <taxon>Eukaryota</taxon>
        <taxon>Fungi</taxon>
        <taxon>Dikarya</taxon>
        <taxon>Ascomycota</taxon>
        <taxon>Pezizomycotina</taxon>
        <taxon>Sordariomycetes</taxon>
        <taxon>Xylariomycetidae</taxon>
        <taxon>Amphisphaeriales</taxon>
        <taxon>Sporocadaceae</taxon>
        <taxon>Seiridium</taxon>
    </lineage>
</organism>